<evidence type="ECO:0000256" key="10">
    <source>
        <dbReference type="ARBA" id="ARBA00047348"/>
    </source>
</evidence>
<feature type="transmembrane region" description="Helical" evidence="11">
    <location>
        <begin position="12"/>
        <end position="32"/>
    </location>
</feature>
<comment type="caution">
    <text evidence="12">The sequence shown here is derived from an EMBL/GenBank/DDBJ whole genome shotgun (WGS) entry which is preliminary data.</text>
</comment>
<evidence type="ECO:0000256" key="1">
    <source>
        <dbReference type="ARBA" id="ARBA00004651"/>
    </source>
</evidence>
<evidence type="ECO:0000256" key="6">
    <source>
        <dbReference type="ARBA" id="ARBA00022692"/>
    </source>
</evidence>
<feature type="transmembrane region" description="Helical" evidence="11">
    <location>
        <begin position="464"/>
        <end position="490"/>
    </location>
</feature>
<feature type="transmembrane region" description="Helical" evidence="11">
    <location>
        <begin position="93"/>
        <end position="114"/>
    </location>
</feature>
<dbReference type="AlphaFoldDB" id="A0A2U2AH78"/>
<keyword evidence="4" id="KW-1003">Cell membrane</keyword>
<keyword evidence="5 11" id="KW-0592">Phosphate transport</keyword>
<keyword evidence="7" id="KW-0769">Symport</keyword>
<dbReference type="Pfam" id="PF01384">
    <property type="entry name" value="PHO4"/>
    <property type="match status" value="1"/>
</dbReference>
<keyword evidence="8 11" id="KW-1133">Transmembrane helix</keyword>
<sequence>MLEFFQGIDFAILLTLVLSVGLVLAFEFVNGFHDTANAVATVIYTKSLKPRLAVFLSGIFNFLGVLLGGLGVAYAIVNLLPMDLLASADSTKGLVMVVSLLVAALIWNLGTWYFGIPASSSHTLIGSILGVGLANALINDHSLVDGVNWGKALGVFESLLFSPFIGAGLAGLLLLGLLRFLPNSYIHKTPYQRHVIDNKKKPPFWPRFWLVTSAMGMSYAHGQNDGQKGIGLVMLVLFSVVPAHFVLNLNSSVFEIEQTRVAAQQMIAYYDSNKTVLDELYPKQSKVQAEDEGLFSCEYSEMTQHSEKLIHLLDGIDNYDQLTTEQRWGVRNEVMCLANIAKTLESVDALPEGYRKSYKAIGKDLTKTTQYAPFWVIVAVAAALGMGTMIGWKRVVDTVGGKIGKKDMTYAQGMSAQIVSAFAIASASHFGFPVSTTHILSSSVAGTMIANKAGLQKSTVKNIIIAWILTLPVSTALSFGLYVLGTYLFVN</sequence>
<dbReference type="PANTHER" id="PTHR11101:SF65">
    <property type="entry name" value="LOW-AFFINITY INORGANIC PHOSPHATE TRANSPORTER PITA-RELATED"/>
    <property type="match status" value="1"/>
</dbReference>
<comment type="subcellular location">
    <subcellularLocation>
        <location evidence="1">Cell membrane</location>
        <topology evidence="1">Multi-pass membrane protein</topology>
    </subcellularLocation>
    <subcellularLocation>
        <location evidence="11">Membrane</location>
        <topology evidence="11">Multi-pass membrane protein</topology>
    </subcellularLocation>
</comment>
<evidence type="ECO:0000256" key="4">
    <source>
        <dbReference type="ARBA" id="ARBA00022475"/>
    </source>
</evidence>
<dbReference type="PANTHER" id="PTHR11101">
    <property type="entry name" value="PHOSPHATE TRANSPORTER"/>
    <property type="match status" value="1"/>
</dbReference>
<name>A0A2U2AH78_9GAMM</name>
<reference evidence="13" key="1">
    <citation type="submission" date="2018-05" db="EMBL/GenBank/DDBJ databases">
        <title>Ignatzschineria dubaiensis sp. nov., isolated from necrotic foot tissues of dromedaries (Camelus dromedarius) and associated maggots in Dubai, United Arab Emirates.</title>
        <authorList>
            <person name="Tsang C.C."/>
            <person name="Tang J.Y.M."/>
            <person name="Fong J.Y.H."/>
            <person name="Kinne J."/>
            <person name="Lee H.H."/>
            <person name="Joseph M."/>
            <person name="Jose S."/>
            <person name="Schuster R.K."/>
            <person name="Tang Y."/>
            <person name="Sivakumar S."/>
            <person name="Chen J.H.K."/>
            <person name="Teng J.L.L."/>
            <person name="Lau S.K.P."/>
            <person name="Wernery U."/>
            <person name="Woo P.C.Y."/>
        </authorList>
    </citation>
    <scope>NUCLEOTIDE SEQUENCE [LARGE SCALE GENOMIC DNA]</scope>
    <source>
        <strain evidence="13">KCTC 22644</strain>
    </source>
</reference>
<dbReference type="OrthoDB" id="9779554at2"/>
<proteinExistence type="inferred from homology"/>
<comment type="similarity">
    <text evidence="2">Belongs to the inorganic phosphate transporter (PiT) (TC 2.A.20) family. Pit subfamily.</text>
</comment>
<evidence type="ECO:0000256" key="11">
    <source>
        <dbReference type="RuleBase" id="RU363058"/>
    </source>
</evidence>
<evidence type="ECO:0000313" key="12">
    <source>
        <dbReference type="EMBL" id="PWD81987.1"/>
    </source>
</evidence>
<feature type="transmembrane region" description="Helical" evidence="11">
    <location>
        <begin position="413"/>
        <end position="432"/>
    </location>
</feature>
<dbReference type="GO" id="GO:0005315">
    <property type="term" value="F:phosphate transmembrane transporter activity"/>
    <property type="evidence" value="ECO:0007669"/>
    <property type="project" value="InterPro"/>
</dbReference>
<keyword evidence="3 11" id="KW-0813">Transport</keyword>
<protein>
    <recommendedName>
        <fullName evidence="11">Phosphate transporter</fullName>
    </recommendedName>
</protein>
<evidence type="ECO:0000313" key="13">
    <source>
        <dbReference type="Proteomes" id="UP000245020"/>
    </source>
</evidence>
<keyword evidence="13" id="KW-1185">Reference proteome</keyword>
<gene>
    <name evidence="12" type="ORF">DC083_02040</name>
</gene>
<keyword evidence="9 11" id="KW-0472">Membrane</keyword>
<dbReference type="Proteomes" id="UP000245020">
    <property type="component" value="Unassembled WGS sequence"/>
</dbReference>
<feature type="transmembrane region" description="Helical" evidence="11">
    <location>
        <begin position="159"/>
        <end position="181"/>
    </location>
</feature>
<keyword evidence="6 11" id="KW-0812">Transmembrane</keyword>
<evidence type="ECO:0000256" key="2">
    <source>
        <dbReference type="ARBA" id="ARBA00005342"/>
    </source>
</evidence>
<feature type="transmembrane region" description="Helical" evidence="11">
    <location>
        <begin position="52"/>
        <end position="81"/>
    </location>
</feature>
<feature type="transmembrane region" description="Helical" evidence="11">
    <location>
        <begin position="204"/>
        <end position="222"/>
    </location>
</feature>
<evidence type="ECO:0000256" key="9">
    <source>
        <dbReference type="ARBA" id="ARBA00023136"/>
    </source>
</evidence>
<evidence type="ECO:0000256" key="5">
    <source>
        <dbReference type="ARBA" id="ARBA00022592"/>
    </source>
</evidence>
<evidence type="ECO:0000256" key="3">
    <source>
        <dbReference type="ARBA" id="ARBA00022448"/>
    </source>
</evidence>
<dbReference type="EMBL" id="QEWQ01000001">
    <property type="protein sequence ID" value="PWD81987.1"/>
    <property type="molecule type" value="Genomic_DNA"/>
</dbReference>
<feature type="transmembrane region" description="Helical" evidence="11">
    <location>
        <begin position="229"/>
        <end position="247"/>
    </location>
</feature>
<feature type="transmembrane region" description="Helical" evidence="11">
    <location>
        <begin position="372"/>
        <end position="392"/>
    </location>
</feature>
<accession>A0A2U2AH78</accession>
<dbReference type="RefSeq" id="WP_109188588.1">
    <property type="nucleotide sequence ID" value="NZ_BMYA01000001.1"/>
</dbReference>
<dbReference type="GO" id="GO:0015293">
    <property type="term" value="F:symporter activity"/>
    <property type="evidence" value="ECO:0007669"/>
    <property type="project" value="UniProtKB-KW"/>
</dbReference>
<comment type="catalytic activity">
    <reaction evidence="10">
        <text>phosphate(in) + H(+)(in) = phosphate(out) + H(+)(out)</text>
        <dbReference type="Rhea" id="RHEA:29939"/>
        <dbReference type="ChEBI" id="CHEBI:15378"/>
        <dbReference type="ChEBI" id="CHEBI:43474"/>
    </reaction>
</comment>
<feature type="transmembrane region" description="Helical" evidence="11">
    <location>
        <begin position="120"/>
        <end position="138"/>
    </location>
</feature>
<dbReference type="GO" id="GO:0005886">
    <property type="term" value="C:plasma membrane"/>
    <property type="evidence" value="ECO:0007669"/>
    <property type="project" value="UniProtKB-SubCell"/>
</dbReference>
<dbReference type="GO" id="GO:0035435">
    <property type="term" value="P:phosphate ion transmembrane transport"/>
    <property type="evidence" value="ECO:0007669"/>
    <property type="project" value="TreeGrafter"/>
</dbReference>
<dbReference type="InterPro" id="IPR001204">
    <property type="entry name" value="Phos_transporter"/>
</dbReference>
<evidence type="ECO:0000256" key="7">
    <source>
        <dbReference type="ARBA" id="ARBA00022847"/>
    </source>
</evidence>
<evidence type="ECO:0000256" key="8">
    <source>
        <dbReference type="ARBA" id="ARBA00022989"/>
    </source>
</evidence>
<organism evidence="12 13">
    <name type="scientific">Ignatzschineria ureiclastica</name>
    <dbReference type="NCBI Taxonomy" id="472582"/>
    <lineage>
        <taxon>Bacteria</taxon>
        <taxon>Pseudomonadati</taxon>
        <taxon>Pseudomonadota</taxon>
        <taxon>Gammaproteobacteria</taxon>
        <taxon>Cardiobacteriales</taxon>
        <taxon>Ignatzschineriaceae</taxon>
        <taxon>Ignatzschineria</taxon>
    </lineage>
</organism>